<dbReference type="KEGG" id="bmic:BMR1_03g04115"/>
<accession>A0A1R4ACD0</accession>
<dbReference type="RefSeq" id="XP_021338773.1">
    <property type="nucleotide sequence ID" value="XM_021482229.1"/>
</dbReference>
<reference evidence="1 2" key="1">
    <citation type="journal article" date="2012" name="Nucleic Acids Res.">
        <title>Sequencing of the smallest Apicomplexan genome from the human pathogen Babesia microti.</title>
        <authorList>
            <person name="Cornillot E."/>
            <person name="Hadj-Kaddour K."/>
            <person name="Dassouli A."/>
            <person name="Noel B."/>
            <person name="Ranwez V."/>
            <person name="Vacherie B."/>
            <person name="Augagneur Y."/>
            <person name="Bres V."/>
            <person name="Duclos A."/>
            <person name="Randazzo S."/>
            <person name="Carcy B."/>
            <person name="Debierre-Grockiego F."/>
            <person name="Delbecq S."/>
            <person name="Moubri-Menage K."/>
            <person name="Shams-Eldin H."/>
            <person name="Usmani-Brown S."/>
            <person name="Bringaud F."/>
            <person name="Wincker P."/>
            <person name="Vivares C.P."/>
            <person name="Schwarz R.T."/>
            <person name="Schetters T.P."/>
            <person name="Krause P.J."/>
            <person name="Gorenflot A."/>
            <person name="Berry V."/>
            <person name="Barbe V."/>
            <person name="Ben Mamoun C."/>
        </authorList>
    </citation>
    <scope>NUCLEOTIDE SEQUENCE [LARGE SCALE GENOMIC DNA]</scope>
    <source>
        <strain evidence="1 2">RI</strain>
    </source>
</reference>
<organism evidence="1 2">
    <name type="scientific">Babesia microti (strain RI)</name>
    <dbReference type="NCBI Taxonomy" id="1133968"/>
    <lineage>
        <taxon>Eukaryota</taxon>
        <taxon>Sar</taxon>
        <taxon>Alveolata</taxon>
        <taxon>Apicomplexa</taxon>
        <taxon>Aconoidasida</taxon>
        <taxon>Piroplasmida</taxon>
        <taxon>Babesiidae</taxon>
        <taxon>Babesia</taxon>
    </lineage>
</organism>
<dbReference type="OrthoDB" id="419317at2759"/>
<sequence length="373" mass="44215">MLQLSIILQSYQRAVYAAKYLRPPGFFKRAAMRETPRKKTGPFENPVKRFVRIREKARLYSFLPPPRKIPVAKPVSRTLLQPVTGVPKVDPLVLERRLDFLLSDKAKLQQLAAKIRPGITPYQAELFVWERQMTDLRKIYRAQYLQKLYQVTEDERHRQFNIYVNQQRDKKMRRQKFLQSLLEERKRKALLVHRLNIEKKINQSVEFKRLSQRKIANIYWLTKLQVHTFFNIRFSLFRDVSVPDISKSLGNEVEDAKSIKHKIVTGDGYFRRLLEESFSILHEDSERYERRDEFKGMTPAEKADITYQKFSDEEKLQLVDQKIEIIKQAINAESQVKKDANQLLVQILDNLEAAKLAFLERRKVNMAKSLSHK</sequence>
<reference evidence="1 2" key="3">
    <citation type="journal article" date="2016" name="Sci. Rep.">
        <title>Genome-wide diversity and gene expression profiling of Babesia microti isolates identify polymorphic genes that mediate host-pathogen interactions.</title>
        <authorList>
            <person name="Silva J.C."/>
            <person name="Cornillot E."/>
            <person name="McCracken C."/>
            <person name="Usmani-Brown S."/>
            <person name="Dwivedi A."/>
            <person name="Ifeonu O.O."/>
            <person name="Crabtree J."/>
            <person name="Gotia H.T."/>
            <person name="Virji A.Z."/>
            <person name="Reynes C."/>
            <person name="Colinge J."/>
            <person name="Kumar V."/>
            <person name="Lawres L."/>
            <person name="Pazzi J.E."/>
            <person name="Pablo J.V."/>
            <person name="Hung C."/>
            <person name="Brancato J."/>
            <person name="Kumari P."/>
            <person name="Orvis J."/>
            <person name="Tretina K."/>
            <person name="Chibucos M."/>
            <person name="Ott S."/>
            <person name="Sadzewicz L."/>
            <person name="Sengamalay N."/>
            <person name="Shetty A.C."/>
            <person name="Su Q."/>
            <person name="Tallon L."/>
            <person name="Fraser C.M."/>
            <person name="Frutos R."/>
            <person name="Molina D.M."/>
            <person name="Krause P.J."/>
            <person name="Ben Mamoun C."/>
        </authorList>
    </citation>
    <scope>NUCLEOTIDE SEQUENCE [LARGE SCALE GENOMIC DNA]</scope>
    <source>
        <strain evidence="1 2">RI</strain>
    </source>
</reference>
<dbReference type="VEuPathDB" id="PiroplasmaDB:BMR1_03g04115"/>
<dbReference type="Proteomes" id="UP000002899">
    <property type="component" value="Chromosome III"/>
</dbReference>
<dbReference type="AlphaFoldDB" id="A0A1R4ACD0"/>
<evidence type="ECO:0000313" key="1">
    <source>
        <dbReference type="EMBL" id="SJK86640.1"/>
    </source>
</evidence>
<reference evidence="1 2" key="2">
    <citation type="journal article" date="2013" name="PLoS ONE">
        <title>Whole genome mapping and re-organization of the nuclear and mitochondrial genomes of Babesia microti isolates.</title>
        <authorList>
            <person name="Cornillot E."/>
            <person name="Dassouli A."/>
            <person name="Garg A."/>
            <person name="Pachikara N."/>
            <person name="Randazzo S."/>
            <person name="Depoix D."/>
            <person name="Carcy B."/>
            <person name="Delbecq S."/>
            <person name="Frutos R."/>
            <person name="Silva J.C."/>
            <person name="Sutton R."/>
            <person name="Krause P.J."/>
            <person name="Mamoun C.B."/>
        </authorList>
    </citation>
    <scope>NUCLEOTIDE SEQUENCE [LARGE SCALE GENOMIC DNA]</scope>
    <source>
        <strain evidence="1 2">RI</strain>
    </source>
</reference>
<keyword evidence="2" id="KW-1185">Reference proteome</keyword>
<dbReference type="GeneID" id="24425470"/>
<name>A0A1R4ACD0_BABMR</name>
<evidence type="ECO:0000313" key="2">
    <source>
        <dbReference type="Proteomes" id="UP000002899"/>
    </source>
</evidence>
<dbReference type="EMBL" id="LN871598">
    <property type="protein sequence ID" value="SJK86640.1"/>
    <property type="molecule type" value="Genomic_DNA"/>
</dbReference>
<protein>
    <submittedName>
        <fullName evidence="1">Uncharacterized protein</fullName>
    </submittedName>
</protein>
<proteinExistence type="predicted"/>